<dbReference type="RefSeq" id="WP_281843807.1">
    <property type="nucleotide sequence ID" value="NZ_BROH01000015.1"/>
</dbReference>
<dbReference type="Proteomes" id="UP001144205">
    <property type="component" value="Unassembled WGS sequence"/>
</dbReference>
<evidence type="ECO:0000256" key="2">
    <source>
        <dbReference type="ARBA" id="ARBA00005417"/>
    </source>
</evidence>
<dbReference type="PANTHER" id="PTHR43776">
    <property type="entry name" value="TRANSPORT ATP-BINDING PROTEIN"/>
    <property type="match status" value="1"/>
</dbReference>
<dbReference type="InterPro" id="IPR017871">
    <property type="entry name" value="ABC_transporter-like_CS"/>
</dbReference>
<gene>
    <name evidence="7" type="ORF">STA1M1_37580</name>
</gene>
<evidence type="ECO:0000256" key="5">
    <source>
        <dbReference type="ARBA" id="ARBA00022840"/>
    </source>
</evidence>
<dbReference type="InterPro" id="IPR027417">
    <property type="entry name" value="P-loop_NTPase"/>
</dbReference>
<dbReference type="Pfam" id="PF00005">
    <property type="entry name" value="ABC_tran"/>
    <property type="match status" value="1"/>
</dbReference>
<dbReference type="SUPFAM" id="SSF52540">
    <property type="entry name" value="P-loop containing nucleoside triphosphate hydrolases"/>
    <property type="match status" value="1"/>
</dbReference>
<dbReference type="PANTHER" id="PTHR43776:SF7">
    <property type="entry name" value="D,D-DIPEPTIDE TRANSPORT ATP-BINDING PROTEIN DDPF-RELATED"/>
    <property type="match status" value="1"/>
</dbReference>
<keyword evidence="8" id="KW-1185">Reference proteome</keyword>
<evidence type="ECO:0000256" key="3">
    <source>
        <dbReference type="ARBA" id="ARBA00022448"/>
    </source>
</evidence>
<dbReference type="InterPro" id="IPR013563">
    <property type="entry name" value="Oligopep_ABC_C"/>
</dbReference>
<dbReference type="PROSITE" id="PS00211">
    <property type="entry name" value="ABC_TRANSPORTER_1"/>
    <property type="match status" value="1"/>
</dbReference>
<proteinExistence type="inferred from homology"/>
<reference evidence="7" key="1">
    <citation type="journal article" date="2023" name="Int. J. Syst. Evol. Microbiol.">
        <title>Sinisalibacter aestuarii sp. nov., isolated from estuarine sediment of the Arakawa River.</title>
        <authorList>
            <person name="Arafat S.T."/>
            <person name="Hirano S."/>
            <person name="Sato A."/>
            <person name="Takeuchi K."/>
            <person name="Yasuda T."/>
            <person name="Terahara T."/>
            <person name="Hamada M."/>
            <person name="Kobayashi T."/>
        </authorList>
    </citation>
    <scope>NUCLEOTIDE SEQUENCE</scope>
    <source>
        <strain evidence="7">B-399</strain>
    </source>
</reference>
<name>A0ABQ5LY64_9RHOB</name>
<dbReference type="Pfam" id="PF08352">
    <property type="entry name" value="oligo_HPY"/>
    <property type="match status" value="1"/>
</dbReference>
<dbReference type="PROSITE" id="PS50893">
    <property type="entry name" value="ABC_TRANSPORTER_2"/>
    <property type="match status" value="1"/>
</dbReference>
<keyword evidence="4" id="KW-0547">Nucleotide-binding</keyword>
<evidence type="ECO:0000313" key="8">
    <source>
        <dbReference type="Proteomes" id="UP001144205"/>
    </source>
</evidence>
<dbReference type="GO" id="GO:0005524">
    <property type="term" value="F:ATP binding"/>
    <property type="evidence" value="ECO:0007669"/>
    <property type="project" value="UniProtKB-KW"/>
</dbReference>
<protein>
    <submittedName>
        <fullName evidence="7">Dipeptide/oligopeptide/nickel ABC transporter ATP-binding protein</fullName>
    </submittedName>
</protein>
<dbReference type="InterPro" id="IPR050319">
    <property type="entry name" value="ABC_transp_ATP-bind"/>
</dbReference>
<dbReference type="Gene3D" id="3.40.50.300">
    <property type="entry name" value="P-loop containing nucleotide triphosphate hydrolases"/>
    <property type="match status" value="1"/>
</dbReference>
<keyword evidence="3" id="KW-0813">Transport</keyword>
<comment type="similarity">
    <text evidence="2">Belongs to the ABC transporter superfamily.</text>
</comment>
<dbReference type="NCBIfam" id="TIGR01727">
    <property type="entry name" value="oligo_HPY"/>
    <property type="match status" value="1"/>
</dbReference>
<dbReference type="InterPro" id="IPR003439">
    <property type="entry name" value="ABC_transporter-like_ATP-bd"/>
</dbReference>
<sequence>MQGLIIENLTVRFGAFKAIDNVSINVPPGSVVGLVGESGSGKSTIGRAASFMTPYSGKISLDGKVVSSGDLKYLRSRMQMVFQDPTASLNPRMRVGDSIQEAIKVNRAMVPGEVGHYLDMVHLNKELADRYPYELSGGQRQRVAIARVLAVKPSYIILDEVTSALDVSAQAAILNLLRELQSKLGLSYLFISHNLDTVRFMCDRIAVMYLGRIVEENDAETFFQNPQHPYSRALLAAVPRLGVRMDHAPLTGDIMERPRNATGCRFQDRCPAGPKFKPDRDICRSRDPQDLMKTRGYACHF</sequence>
<keyword evidence="5 7" id="KW-0067">ATP-binding</keyword>
<dbReference type="EMBL" id="BROH01000015">
    <property type="protein sequence ID" value="GKY89889.1"/>
    <property type="molecule type" value="Genomic_DNA"/>
</dbReference>
<evidence type="ECO:0000313" key="7">
    <source>
        <dbReference type="EMBL" id="GKY89889.1"/>
    </source>
</evidence>
<evidence type="ECO:0000256" key="1">
    <source>
        <dbReference type="ARBA" id="ARBA00004417"/>
    </source>
</evidence>
<organism evidence="7 8">
    <name type="scientific">Sinisalibacter aestuarii</name>
    <dbReference type="NCBI Taxonomy" id="2949426"/>
    <lineage>
        <taxon>Bacteria</taxon>
        <taxon>Pseudomonadati</taxon>
        <taxon>Pseudomonadota</taxon>
        <taxon>Alphaproteobacteria</taxon>
        <taxon>Rhodobacterales</taxon>
        <taxon>Roseobacteraceae</taxon>
        <taxon>Sinisalibacter</taxon>
    </lineage>
</organism>
<evidence type="ECO:0000259" key="6">
    <source>
        <dbReference type="PROSITE" id="PS50893"/>
    </source>
</evidence>
<dbReference type="InterPro" id="IPR003593">
    <property type="entry name" value="AAA+_ATPase"/>
</dbReference>
<evidence type="ECO:0000256" key="4">
    <source>
        <dbReference type="ARBA" id="ARBA00022741"/>
    </source>
</evidence>
<comment type="subcellular location">
    <subcellularLocation>
        <location evidence="1">Cell inner membrane</location>
        <topology evidence="1">Peripheral membrane protein</topology>
    </subcellularLocation>
</comment>
<accession>A0ABQ5LY64</accession>
<dbReference type="SMART" id="SM00382">
    <property type="entry name" value="AAA"/>
    <property type="match status" value="1"/>
</dbReference>
<comment type="caution">
    <text evidence="7">The sequence shown here is derived from an EMBL/GenBank/DDBJ whole genome shotgun (WGS) entry which is preliminary data.</text>
</comment>
<dbReference type="CDD" id="cd03257">
    <property type="entry name" value="ABC_NikE_OppD_transporters"/>
    <property type="match status" value="1"/>
</dbReference>
<feature type="domain" description="ABC transporter" evidence="6">
    <location>
        <begin position="4"/>
        <end position="235"/>
    </location>
</feature>